<reference evidence="1" key="1">
    <citation type="submission" date="2023-06" db="EMBL/GenBank/DDBJ databases">
        <authorList>
            <consortium name="Lawrence Berkeley National Laboratory"/>
            <person name="Ahrendt S."/>
            <person name="Sahu N."/>
            <person name="Indic B."/>
            <person name="Wong-Bajracharya J."/>
            <person name="Merenyi Z."/>
            <person name="Ke H.-M."/>
            <person name="Monk M."/>
            <person name="Kocsube S."/>
            <person name="Drula E."/>
            <person name="Lipzen A."/>
            <person name="Balint B."/>
            <person name="Henrissat B."/>
            <person name="Andreopoulos B."/>
            <person name="Martin F.M."/>
            <person name="Harder C.B."/>
            <person name="Rigling D."/>
            <person name="Ford K.L."/>
            <person name="Foster G.D."/>
            <person name="Pangilinan J."/>
            <person name="Papanicolaou A."/>
            <person name="Barry K."/>
            <person name="LaButti K."/>
            <person name="Viragh M."/>
            <person name="Koriabine M."/>
            <person name="Yan M."/>
            <person name="Riley R."/>
            <person name="Champramary S."/>
            <person name="Plett K.L."/>
            <person name="Tsai I.J."/>
            <person name="Slot J."/>
            <person name="Sipos G."/>
            <person name="Plett J."/>
            <person name="Nagy L.G."/>
            <person name="Grigoriev I.V."/>
        </authorList>
    </citation>
    <scope>NUCLEOTIDE SEQUENCE</scope>
    <source>
        <strain evidence="1">ICMP 16352</strain>
    </source>
</reference>
<dbReference type="AlphaFoldDB" id="A0AA39P7X7"/>
<organism evidence="1 2">
    <name type="scientific">Armillaria novae-zelandiae</name>
    <dbReference type="NCBI Taxonomy" id="153914"/>
    <lineage>
        <taxon>Eukaryota</taxon>
        <taxon>Fungi</taxon>
        <taxon>Dikarya</taxon>
        <taxon>Basidiomycota</taxon>
        <taxon>Agaricomycotina</taxon>
        <taxon>Agaricomycetes</taxon>
        <taxon>Agaricomycetidae</taxon>
        <taxon>Agaricales</taxon>
        <taxon>Marasmiineae</taxon>
        <taxon>Physalacriaceae</taxon>
        <taxon>Armillaria</taxon>
    </lineage>
</organism>
<name>A0AA39P7X7_9AGAR</name>
<comment type="caution">
    <text evidence="1">The sequence shown here is derived from an EMBL/GenBank/DDBJ whole genome shotgun (WGS) entry which is preliminary data.</text>
</comment>
<sequence length="394" mass="44784">MAEDNILSSGEQGVDADIPLDHRSLVTIFCHIHLIVFSLIQAVSIMEWWDFGSRHWYASYPPRFKMFNTPWTAMLAWTQHIDIRRTRASALLNGLGLTLPLDYSRCTTHNGQRLLPQNDISTSGKQGHGVGKEVDAALVSLSPSTTFAWTRRMNVRDFCLDTTYRHPASSNDVTRTPRVWIPLTTLAVVLPRHIDVWQTRGQEHLKKCGWHMPFEEDSGLDNRVGCLTHSATVFLCELIISDRVLLRFCATGLFLDFFLGKSDPQRLKLPHVDLVQDPIKSITPNSILTESTIEHPVDRILLATRQNQPQRRMGIENERAKMQKQDIKTMEVDRDAQNKYNIQQTYLTGPKNGESSVEAMGGDKAYYFTLENCVNTLTTVVEPRQILGACQEHN</sequence>
<keyword evidence="2" id="KW-1185">Reference proteome</keyword>
<dbReference type="Proteomes" id="UP001175227">
    <property type="component" value="Unassembled WGS sequence"/>
</dbReference>
<proteinExistence type="predicted"/>
<dbReference type="EMBL" id="JAUEPR010000013">
    <property type="protein sequence ID" value="KAK0478970.1"/>
    <property type="molecule type" value="Genomic_DNA"/>
</dbReference>
<evidence type="ECO:0000313" key="1">
    <source>
        <dbReference type="EMBL" id="KAK0478970.1"/>
    </source>
</evidence>
<gene>
    <name evidence="1" type="ORF">IW261DRAFT_1420301</name>
</gene>
<evidence type="ECO:0000313" key="2">
    <source>
        <dbReference type="Proteomes" id="UP001175227"/>
    </source>
</evidence>
<accession>A0AA39P7X7</accession>
<protein>
    <submittedName>
        <fullName evidence="1">Uncharacterized protein</fullName>
    </submittedName>
</protein>